<comment type="caution">
    <text evidence="5">The sequence shown here is derived from an EMBL/GenBank/DDBJ whole genome shotgun (WGS) entry which is preliminary data.</text>
</comment>
<dbReference type="PANTHER" id="PTHR10039:SF14">
    <property type="entry name" value="NACHT DOMAIN-CONTAINING PROTEIN"/>
    <property type="match status" value="1"/>
</dbReference>
<gene>
    <name evidence="5" type="ORF">CT0861_04529</name>
</gene>
<organism evidence="5 6">
    <name type="scientific">Colletotrichum tofieldiae</name>
    <dbReference type="NCBI Taxonomy" id="708197"/>
    <lineage>
        <taxon>Eukaryota</taxon>
        <taxon>Fungi</taxon>
        <taxon>Dikarya</taxon>
        <taxon>Ascomycota</taxon>
        <taxon>Pezizomycotina</taxon>
        <taxon>Sordariomycetes</taxon>
        <taxon>Hypocreomycetidae</taxon>
        <taxon>Glomerellales</taxon>
        <taxon>Glomerellaceae</taxon>
        <taxon>Colletotrichum</taxon>
        <taxon>Colletotrichum spaethianum species complex</taxon>
    </lineage>
</organism>
<dbReference type="Pfam" id="PF24809">
    <property type="entry name" value="DUF7708"/>
    <property type="match status" value="1"/>
</dbReference>
<keyword evidence="6" id="KW-1185">Reference proteome</keyword>
<dbReference type="InterPro" id="IPR056884">
    <property type="entry name" value="NPHP3-like_N"/>
</dbReference>
<proteinExistence type="predicted"/>
<dbReference type="Proteomes" id="UP000076552">
    <property type="component" value="Unassembled WGS sequence"/>
</dbReference>
<feature type="domain" description="Nephrocystin 3-like N-terminal" evidence="4">
    <location>
        <begin position="268"/>
        <end position="435"/>
    </location>
</feature>
<feature type="region of interest" description="Disordered" evidence="2">
    <location>
        <begin position="1086"/>
        <end position="1120"/>
    </location>
</feature>
<dbReference type="STRING" id="708197.A0A161YCD8"/>
<dbReference type="PANTHER" id="PTHR10039">
    <property type="entry name" value="AMELOGENIN"/>
    <property type="match status" value="1"/>
</dbReference>
<dbReference type="InterPro" id="IPR056125">
    <property type="entry name" value="DUF7708"/>
</dbReference>
<evidence type="ECO:0000259" key="3">
    <source>
        <dbReference type="Pfam" id="PF24809"/>
    </source>
</evidence>
<dbReference type="Gene3D" id="3.40.50.300">
    <property type="entry name" value="P-loop containing nucleotide triphosphate hydrolases"/>
    <property type="match status" value="1"/>
</dbReference>
<name>A0A161YCD8_9PEZI</name>
<feature type="domain" description="DUF7708" evidence="3">
    <location>
        <begin position="72"/>
        <end position="206"/>
    </location>
</feature>
<dbReference type="InterPro" id="IPR027417">
    <property type="entry name" value="P-loop_NTPase"/>
</dbReference>
<reference evidence="5 6" key="1">
    <citation type="submission" date="2015-06" db="EMBL/GenBank/DDBJ databases">
        <title>Survival trade-offs in plant roots during colonization by closely related pathogenic and mutualistic fungi.</title>
        <authorList>
            <person name="Hacquard S."/>
            <person name="Kracher B."/>
            <person name="Hiruma K."/>
            <person name="Weinman A."/>
            <person name="Muench P."/>
            <person name="Garrido Oter R."/>
            <person name="Ver Loren van Themaat E."/>
            <person name="Dallerey J.-F."/>
            <person name="Damm U."/>
            <person name="Henrissat B."/>
            <person name="Lespinet O."/>
            <person name="Thon M."/>
            <person name="Kemen E."/>
            <person name="McHardy A.C."/>
            <person name="Schulze-Lefert P."/>
            <person name="O'Connell R.J."/>
        </authorList>
    </citation>
    <scope>NUCLEOTIDE SEQUENCE [LARGE SCALE GENOMIC DNA]</scope>
    <source>
        <strain evidence="5 6">0861</strain>
    </source>
</reference>
<sequence length="1226" mass="139054">MPRAPPTSSLARQTLHRAFEELQRTITPQDWRAAESTTLEDVRKAALDIETQLAARQSLRNMRRLMPLLAGMEHYAKVMDILCNGTPFLSWVWAPITLILRIASEYVEAFEQIMKGYSRIADSLMRFEILNRAFANDHNFQQSLAAFYDDILQFHQHAYKFVRRNEWKLLFLTSWGRFQRRFENILDDLERHGDLIDKEANALSIIEAQQMHREIRDWKEKSLESLSKQEAEQSGKQYQAIASWLKYDDSDQLAIFDSISTEANKYPGTCSWFIQHPKAQSWLKRKADAPMLWLQGIPGSGKSSICAQVVNFMTAGKMPLIYYFCSYSYASSVMYEQILRSLLLQLACRSSDIIAHVYSVYVLGKKSPKIPALEHLLRNLFKVISHEPGQTEYIWIVLDGLSECQPEKQARMATLIGHITSRSSSSGSTICKALISCQASTGFSNRLKKEHAIFLADEKIAMENAIRQYASRRLTLLSQRFAQLGLSREEIEEIELGVARKADGMFLYARLVLDYLAANIFYSADEIKTSLNQLPEKLTDFYQTILTRILVQLDPRSVDRVRCLVGWVAFQKRPLKRLELLSAITFSSGHPDVVNLAPEYILEICGPLLEVRQDTTATFIHSSVKLFLGSQHSSLVINETTTLSEHGLATITCLLSGTDVFSTTYGEQDRLYRVLKGIHGFHVYATEYWTEYLLSRGEGASSTGANSQLLTLACTLAQRLDETDVCFPPGGQDSKFGELDKRMNSLVDYPLVLKHVGNFLRARSLKTLETELLKAKDGDNIDRQQPNGSALDGISLMLAAYQKTVRHLLNQHDFPGISAEALKFFKAQLGNSAFTCRLKSCPRATSGFASEKSLLEHESSHLRRFPCTFPGCQYPPPVSAQALRNHEKRFHTSTPTQRVRRKSRPPAVPHTKSFDKILADVDSEHTAPAYPVPESYELSDMPFREYPAPLPSLPLPKPSLPQTNIEETRSKSGYMPQLPDVMQQQTQARPWPSPAQLNQFLYQTMRAQQQPSIGWQAGVAIQERLIKCHALIISISNAVLNIDFMKAAEVGTNFEREAFIKSRDKLQYEAQMVNKTREFMRRQQANIAKTQQQGFQNQQHDQTSGEEDRPLNATSLDPWSLTPHDQQKVLELARKLAAACPEAQKYHYRNIVLNRFAQRAQEYIDDGRDPILIWFQHQAFQGLVKNAALARQRQEMGEIPPTISSSQAQNMVQAADLQANSGGFGQ</sequence>
<dbReference type="EMBL" id="LFIV01000099">
    <property type="protein sequence ID" value="KZL69927.1"/>
    <property type="molecule type" value="Genomic_DNA"/>
</dbReference>
<protein>
    <submittedName>
        <fullName evidence="5">NACHTdomain protein</fullName>
    </submittedName>
</protein>
<dbReference type="Pfam" id="PF24883">
    <property type="entry name" value="NPHP3_N"/>
    <property type="match status" value="1"/>
</dbReference>
<feature type="compositionally biased region" description="Low complexity" evidence="2">
    <location>
        <begin position="1091"/>
        <end position="1102"/>
    </location>
</feature>
<keyword evidence="1" id="KW-0677">Repeat</keyword>
<evidence type="ECO:0000313" key="6">
    <source>
        <dbReference type="Proteomes" id="UP000076552"/>
    </source>
</evidence>
<dbReference type="AlphaFoldDB" id="A0A161YCD8"/>
<evidence type="ECO:0000313" key="5">
    <source>
        <dbReference type="EMBL" id="KZL69927.1"/>
    </source>
</evidence>
<dbReference type="SUPFAM" id="SSF52540">
    <property type="entry name" value="P-loop containing nucleoside triphosphate hydrolases"/>
    <property type="match status" value="1"/>
</dbReference>
<feature type="region of interest" description="Disordered" evidence="2">
    <location>
        <begin position="890"/>
        <end position="920"/>
    </location>
</feature>
<evidence type="ECO:0000256" key="1">
    <source>
        <dbReference type="ARBA" id="ARBA00022737"/>
    </source>
</evidence>
<evidence type="ECO:0000256" key="2">
    <source>
        <dbReference type="SAM" id="MobiDB-lite"/>
    </source>
</evidence>
<evidence type="ECO:0000259" key="4">
    <source>
        <dbReference type="Pfam" id="PF24883"/>
    </source>
</evidence>
<accession>A0A161YCD8</accession>